<accession>A5GFG0</accession>
<proteinExistence type="predicted"/>
<sequence length="136" mass="15154">MEYLKLAHGTFNFLVMLLFIRQGWLGLQIRKHRLTGTPLVTAIKKHRQAGPIAAALGICGFFVGMTLALIDHGRIFHYPAHLLTGTTLVLFISASFLVSRRLKGPAPPWRTVHFILGIVILLLYPMQVLLGLGIFL</sequence>
<dbReference type="Pfam" id="PF13301">
    <property type="entry name" value="DUF4079"/>
    <property type="match status" value="1"/>
</dbReference>
<dbReference type="KEGG" id="gur:Gura_1975"/>
<dbReference type="STRING" id="351605.Gura_1975"/>
<evidence type="ECO:0000256" key="1">
    <source>
        <dbReference type="SAM" id="Phobius"/>
    </source>
</evidence>
<protein>
    <recommendedName>
        <fullName evidence="4">DUF4079 domain-containing protein</fullName>
    </recommendedName>
</protein>
<feature type="transmembrane region" description="Helical" evidence="1">
    <location>
        <begin position="48"/>
        <end position="70"/>
    </location>
</feature>
<organism evidence="2 3">
    <name type="scientific">Geotalea uraniireducens (strain Rf4)</name>
    <name type="common">Geobacter uraniireducens</name>
    <dbReference type="NCBI Taxonomy" id="351605"/>
    <lineage>
        <taxon>Bacteria</taxon>
        <taxon>Pseudomonadati</taxon>
        <taxon>Thermodesulfobacteriota</taxon>
        <taxon>Desulfuromonadia</taxon>
        <taxon>Geobacterales</taxon>
        <taxon>Geobacteraceae</taxon>
        <taxon>Geotalea</taxon>
    </lineage>
</organism>
<keyword evidence="1" id="KW-0472">Membrane</keyword>
<dbReference type="InterPro" id="IPR025067">
    <property type="entry name" value="DUF4079"/>
</dbReference>
<dbReference type="AlphaFoldDB" id="A5GFG0"/>
<name>A5GFG0_GEOUR</name>
<reference evidence="2 3" key="1">
    <citation type="submission" date="2007-05" db="EMBL/GenBank/DDBJ databases">
        <title>Complete sequence of Geobacter uraniireducens Rf4.</title>
        <authorList>
            <consortium name="US DOE Joint Genome Institute"/>
            <person name="Copeland A."/>
            <person name="Lucas S."/>
            <person name="Lapidus A."/>
            <person name="Barry K."/>
            <person name="Detter J.C."/>
            <person name="Glavina del Rio T."/>
            <person name="Hammon N."/>
            <person name="Israni S."/>
            <person name="Dalin E."/>
            <person name="Tice H."/>
            <person name="Pitluck S."/>
            <person name="Chertkov O."/>
            <person name="Brettin T."/>
            <person name="Bruce D."/>
            <person name="Han C."/>
            <person name="Schmutz J."/>
            <person name="Larimer F."/>
            <person name="Land M."/>
            <person name="Hauser L."/>
            <person name="Kyrpides N."/>
            <person name="Mikhailova N."/>
            <person name="Shelobolina E."/>
            <person name="Aklujkar M."/>
            <person name="Lovley D."/>
            <person name="Richardson P."/>
        </authorList>
    </citation>
    <scope>NUCLEOTIDE SEQUENCE [LARGE SCALE GENOMIC DNA]</scope>
    <source>
        <strain evidence="2 3">Rf4</strain>
    </source>
</reference>
<gene>
    <name evidence="2" type="ordered locus">Gura_1975</name>
</gene>
<feature type="transmembrane region" description="Helical" evidence="1">
    <location>
        <begin position="6"/>
        <end position="27"/>
    </location>
</feature>
<keyword evidence="3" id="KW-1185">Reference proteome</keyword>
<evidence type="ECO:0008006" key="4">
    <source>
        <dbReference type="Google" id="ProtNLM"/>
    </source>
</evidence>
<dbReference type="RefSeq" id="WP_011938868.1">
    <property type="nucleotide sequence ID" value="NC_009483.1"/>
</dbReference>
<feature type="transmembrane region" description="Helical" evidence="1">
    <location>
        <begin position="76"/>
        <end position="99"/>
    </location>
</feature>
<dbReference type="Proteomes" id="UP000006695">
    <property type="component" value="Chromosome"/>
</dbReference>
<dbReference type="EMBL" id="CP000698">
    <property type="protein sequence ID" value="ABQ26165.1"/>
    <property type="molecule type" value="Genomic_DNA"/>
</dbReference>
<evidence type="ECO:0000313" key="3">
    <source>
        <dbReference type="Proteomes" id="UP000006695"/>
    </source>
</evidence>
<evidence type="ECO:0000313" key="2">
    <source>
        <dbReference type="EMBL" id="ABQ26165.1"/>
    </source>
</evidence>
<dbReference type="HOGENOM" id="CLU_1872492_0_0_7"/>
<feature type="transmembrane region" description="Helical" evidence="1">
    <location>
        <begin position="111"/>
        <end position="135"/>
    </location>
</feature>
<keyword evidence="1" id="KW-0812">Transmembrane</keyword>
<keyword evidence="1" id="KW-1133">Transmembrane helix</keyword>